<dbReference type="GO" id="GO:0006046">
    <property type="term" value="P:N-acetylglucosamine catabolic process"/>
    <property type="evidence" value="ECO:0007669"/>
    <property type="project" value="TreeGrafter"/>
</dbReference>
<evidence type="ECO:0000256" key="9">
    <source>
        <dbReference type="PIRNR" id="PIRNR038994"/>
    </source>
</evidence>
<feature type="binding site" evidence="12">
    <location>
        <position position="192"/>
    </location>
    <ligand>
        <name>Zn(2+)</name>
        <dbReference type="ChEBI" id="CHEBI:29105"/>
    </ligand>
</feature>
<evidence type="ECO:0000256" key="2">
    <source>
        <dbReference type="ARBA" id="ARBA00011899"/>
    </source>
</evidence>
<feature type="binding site" evidence="12">
    <location>
        <position position="213"/>
    </location>
    <ligand>
        <name>Zn(2+)</name>
        <dbReference type="ChEBI" id="CHEBI:29105"/>
    </ligand>
</feature>
<evidence type="ECO:0000256" key="10">
    <source>
        <dbReference type="PIRSR" id="PIRSR038994-1"/>
    </source>
</evidence>
<feature type="binding site" evidence="11">
    <location>
        <position position="224"/>
    </location>
    <ligand>
        <name>substrate</name>
    </ligand>
</feature>
<dbReference type="GO" id="GO:0046872">
    <property type="term" value="F:metal ion binding"/>
    <property type="evidence" value="ECO:0007669"/>
    <property type="project" value="UniProtKB-KW"/>
</dbReference>
<dbReference type="SUPFAM" id="SSF51338">
    <property type="entry name" value="Composite domain of metallo-dependent hydrolases"/>
    <property type="match status" value="1"/>
</dbReference>
<evidence type="ECO:0000256" key="4">
    <source>
        <dbReference type="ARBA" id="ARBA00022723"/>
    </source>
</evidence>
<dbReference type="Pfam" id="PF01979">
    <property type="entry name" value="Amidohydro_1"/>
    <property type="match status" value="1"/>
</dbReference>
<evidence type="ECO:0000256" key="1">
    <source>
        <dbReference type="ARBA" id="ARBA00010716"/>
    </source>
</evidence>
<dbReference type="Proteomes" id="UP000245202">
    <property type="component" value="Unassembled WGS sequence"/>
</dbReference>
<dbReference type="EMBL" id="BDQX01000051">
    <property type="protein sequence ID" value="GBG06583.1"/>
    <property type="molecule type" value="Genomic_DNA"/>
</dbReference>
<comment type="cofactor">
    <cofactor evidence="12">
        <name>a divalent metal cation</name>
        <dbReference type="ChEBI" id="CHEBI:60240"/>
    </cofactor>
    <text evidence="12">Binds 1 divalent metal cation per subunit.</text>
</comment>
<dbReference type="InterPro" id="IPR006680">
    <property type="entry name" value="Amidohydro-rel"/>
</dbReference>
<dbReference type="Gene3D" id="2.30.40.10">
    <property type="entry name" value="Urease, subunit C, domain 1"/>
    <property type="match status" value="1"/>
</dbReference>
<evidence type="ECO:0000256" key="3">
    <source>
        <dbReference type="ARBA" id="ARBA00018029"/>
    </source>
</evidence>
<keyword evidence="5 9" id="KW-0378">Hydrolase</keyword>
<dbReference type="PIRSF" id="PIRSF038994">
    <property type="entry name" value="NagA"/>
    <property type="match status" value="1"/>
</dbReference>
<dbReference type="Gene3D" id="3.20.20.140">
    <property type="entry name" value="Metal-dependent hydrolases"/>
    <property type="match status" value="1"/>
</dbReference>
<feature type="binding site" evidence="11">
    <location>
        <begin position="216"/>
        <end position="217"/>
    </location>
    <ligand>
        <name>substrate</name>
    </ligand>
</feature>
<dbReference type="NCBIfam" id="TIGR00221">
    <property type="entry name" value="nagA"/>
    <property type="match status" value="1"/>
</dbReference>
<dbReference type="FunFam" id="3.20.20.140:FF:000004">
    <property type="entry name" value="N-acetylglucosamine-6-phosphate deacetylase"/>
    <property type="match status" value="1"/>
</dbReference>
<feature type="active site" description="Proton donor/acceptor" evidence="10">
    <location>
        <position position="271"/>
    </location>
</feature>
<keyword evidence="6 9" id="KW-0119">Carbohydrate metabolism</keyword>
<evidence type="ECO:0000313" key="14">
    <source>
        <dbReference type="EMBL" id="GBG06583.1"/>
    </source>
</evidence>
<evidence type="ECO:0000256" key="7">
    <source>
        <dbReference type="ARBA" id="ARBA00047647"/>
    </source>
</evidence>
<protein>
    <recommendedName>
        <fullName evidence="3">N-acetylglucosamine-6-phosphate deacetylase</fullName>
        <ecNumber evidence="2">3.5.1.25</ecNumber>
    </recommendedName>
</protein>
<gene>
    <name evidence="14" type="ORF">PAT3040_01113</name>
</gene>
<comment type="similarity">
    <text evidence="1 9">Belongs to the metallo-dependent hydrolases superfamily. NagA family.</text>
</comment>
<evidence type="ECO:0000256" key="8">
    <source>
        <dbReference type="ARBA" id="ARBA00060590"/>
    </source>
</evidence>
<dbReference type="SUPFAM" id="SSF51556">
    <property type="entry name" value="Metallo-dependent hydrolases"/>
    <property type="match status" value="1"/>
</dbReference>
<keyword evidence="4 12" id="KW-0479">Metal-binding</keyword>
<dbReference type="PANTHER" id="PTHR11113:SF14">
    <property type="entry name" value="N-ACETYLGLUCOSAMINE-6-PHOSPHATE DEACETYLASE"/>
    <property type="match status" value="1"/>
</dbReference>
<dbReference type="InterPro" id="IPR003764">
    <property type="entry name" value="GlcNAc_6-P_deAcase"/>
</dbReference>
<evidence type="ECO:0000256" key="11">
    <source>
        <dbReference type="PIRSR" id="PIRSR038994-2"/>
    </source>
</evidence>
<feature type="binding site" evidence="11">
    <location>
        <position position="137"/>
    </location>
    <ligand>
        <name>substrate</name>
    </ligand>
</feature>
<dbReference type="CDD" id="cd00854">
    <property type="entry name" value="NagA"/>
    <property type="match status" value="1"/>
</dbReference>
<evidence type="ECO:0000259" key="13">
    <source>
        <dbReference type="Pfam" id="PF01979"/>
    </source>
</evidence>
<keyword evidence="15" id="KW-1185">Reference proteome</keyword>
<comment type="caution">
    <text evidence="14">The sequence shown here is derived from an EMBL/GenBank/DDBJ whole genome shotgun (WGS) entry which is preliminary data.</text>
</comment>
<sequence>MDNNTIKAGTIAWQDERIVYIGSREGAAEIIASKGTYVEEIDAHGGWVLPGFIDVHVHGGYGHDFMDATWEAYDAITQFHGQRGTTTMLATTVTASHDAIGKVIRAVAAYQNGEMPYARLLGVHLEGPFISLRWSGAQDPKHIVAPKMEWLEKWVSDYPGLIRILTLAPEIEGATALITWLKDQKIVSACGHTDATYECINEAADYGLTHAVHTFNAMRGFHHRNPGTVGAVLSHNGISAEIIADGHHVHPVCIRLLTKLKRSDQVILITDAISAAGLSDGSYHIAGLDVNVQNGISRLKEGGNLSGSTLTMIEAFRYMVQEVGLTIAQVSRFASGNPAKLLGLESELGSLAYGKKANVLLLSPDLELQVVWVHGRSINEAI</sequence>
<feature type="binding site" evidence="11">
    <location>
        <position position="248"/>
    </location>
    <ligand>
        <name>substrate</name>
    </ligand>
</feature>
<dbReference type="PANTHER" id="PTHR11113">
    <property type="entry name" value="N-ACETYLGLUCOSAMINE-6-PHOSPHATE DEACETYLASE"/>
    <property type="match status" value="1"/>
</dbReference>
<organism evidence="14 15">
    <name type="scientific">Paenibacillus agaridevorans</name>
    <dbReference type="NCBI Taxonomy" id="171404"/>
    <lineage>
        <taxon>Bacteria</taxon>
        <taxon>Bacillati</taxon>
        <taxon>Bacillota</taxon>
        <taxon>Bacilli</taxon>
        <taxon>Bacillales</taxon>
        <taxon>Paenibacillaceae</taxon>
        <taxon>Paenibacillus</taxon>
    </lineage>
</organism>
<comment type="catalytic activity">
    <reaction evidence="7">
        <text>N-acetyl-D-glucosamine 6-phosphate + H2O = D-glucosamine 6-phosphate + acetate</text>
        <dbReference type="Rhea" id="RHEA:22936"/>
        <dbReference type="ChEBI" id="CHEBI:15377"/>
        <dbReference type="ChEBI" id="CHEBI:30089"/>
        <dbReference type="ChEBI" id="CHEBI:57513"/>
        <dbReference type="ChEBI" id="CHEBI:58725"/>
        <dbReference type="EC" id="3.5.1.25"/>
    </reaction>
</comment>
<evidence type="ECO:0000256" key="12">
    <source>
        <dbReference type="PIRSR" id="PIRSR038994-3"/>
    </source>
</evidence>
<dbReference type="InterPro" id="IPR011059">
    <property type="entry name" value="Metal-dep_hydrolase_composite"/>
</dbReference>
<comment type="pathway">
    <text evidence="8">Amino-sugar metabolism; N-acetylneuraminate degradation; D-fructose 6-phosphate from N-acetylneuraminate: step 4/5.</text>
</comment>
<dbReference type="GO" id="GO:0008448">
    <property type="term" value="F:N-acetylglucosamine-6-phosphate deacetylase activity"/>
    <property type="evidence" value="ECO:0007669"/>
    <property type="project" value="UniProtKB-EC"/>
</dbReference>
<feature type="binding site" evidence="11">
    <location>
        <begin position="305"/>
        <end position="307"/>
    </location>
    <ligand>
        <name>substrate</name>
    </ligand>
</feature>
<proteinExistence type="inferred from homology"/>
<evidence type="ECO:0000256" key="6">
    <source>
        <dbReference type="ARBA" id="ARBA00023277"/>
    </source>
</evidence>
<feature type="domain" description="Amidohydrolase-related" evidence="13">
    <location>
        <begin position="47"/>
        <end position="376"/>
    </location>
</feature>
<dbReference type="EC" id="3.5.1.25" evidence="2"/>
<name>A0A2R5ES32_9BACL</name>
<dbReference type="AlphaFoldDB" id="A0A2R5ES32"/>
<accession>A0A2R5ES32</accession>
<dbReference type="InterPro" id="IPR032466">
    <property type="entry name" value="Metal_Hydrolase"/>
</dbReference>
<reference evidence="14 15" key="1">
    <citation type="submission" date="2017-08" db="EMBL/GenBank/DDBJ databases">
        <title>Substantial Increase in Enzyme Production by Combined Drug-Resistance Mutations in Paenibacillus agaridevorans.</title>
        <authorList>
            <person name="Tanaka Y."/>
            <person name="Funane K."/>
            <person name="Hosaka T."/>
            <person name="Shiwa Y."/>
            <person name="Fujita N."/>
            <person name="Miyazaki T."/>
            <person name="Yoshikawa H."/>
            <person name="Murakami K."/>
            <person name="Kasahara K."/>
            <person name="Inaoka T."/>
            <person name="Hiraga Y."/>
            <person name="Ochi K."/>
        </authorList>
    </citation>
    <scope>NUCLEOTIDE SEQUENCE [LARGE SCALE GENOMIC DNA]</scope>
    <source>
        <strain evidence="14 15">T-3040</strain>
    </source>
</reference>
<evidence type="ECO:0000313" key="15">
    <source>
        <dbReference type="Proteomes" id="UP000245202"/>
    </source>
</evidence>
<evidence type="ECO:0000256" key="5">
    <source>
        <dbReference type="ARBA" id="ARBA00022801"/>
    </source>
</evidence>
<feature type="binding site" evidence="12">
    <location>
        <position position="126"/>
    </location>
    <ligand>
        <name>Zn(2+)</name>
        <dbReference type="ChEBI" id="CHEBI:29105"/>
    </ligand>
</feature>